<dbReference type="GO" id="GO:0005524">
    <property type="term" value="F:ATP binding"/>
    <property type="evidence" value="ECO:0007669"/>
    <property type="project" value="InterPro"/>
</dbReference>
<sequence length="441" mass="46799">MSDPSLLAGRYRLLERRDHTGASWRARDEALHRDVTISEVRLPPPGPHRDWLMGQIRAAADLRHPGVVALHDVITAPDRVWLVLEAAEGRSLMQTVRAEGPLPTARAAEVGLKVLDALTAAQERGLRLTATPDSILLAPDGRVVLTGVAAPAPADDLRTLGAALFTAVEGRLPGTGSSVRTADGTPLASPETGSTGSGPLAPLLDGLLAENPAHRPDATSVRLALEGLSPRPAPSRRRPLLVGASAAAVAVVLLTGVLVWLRPGSTGSTGPTAAPVTLPASFAELPDPCSLISEEQRTELQLASTPSEHSKKKCKWLWTSGVPQNLVYTLELDAFRLSSEKVAKENYIRFREQTAERTTSGQGLPLTVVRPPEAVPGIGDEAFTGEVTNGLTYLTTVTFRARNAVIVVQYSRNGSEDPGGTTRDGGLKIARWILDVLSRQG</sequence>
<dbReference type="Gene3D" id="1.10.510.10">
    <property type="entry name" value="Transferase(Phosphotransferase) domain 1"/>
    <property type="match status" value="1"/>
</dbReference>
<dbReference type="AlphaFoldDB" id="A0A841D395"/>
<accession>A0A841D395</accession>
<feature type="transmembrane region" description="Helical" evidence="2">
    <location>
        <begin position="240"/>
        <end position="261"/>
    </location>
</feature>
<dbReference type="SMART" id="SM00220">
    <property type="entry name" value="S_TKc"/>
    <property type="match status" value="1"/>
</dbReference>
<keyword evidence="2" id="KW-0812">Transmembrane</keyword>
<keyword evidence="2" id="KW-1133">Transmembrane helix</keyword>
<dbReference type="Gene3D" id="3.30.200.20">
    <property type="entry name" value="Phosphorylase Kinase, domain 1"/>
    <property type="match status" value="1"/>
</dbReference>
<evidence type="ECO:0000313" key="5">
    <source>
        <dbReference type="Proteomes" id="UP000562352"/>
    </source>
</evidence>
<evidence type="ECO:0000256" key="2">
    <source>
        <dbReference type="SAM" id="Phobius"/>
    </source>
</evidence>
<name>A0A841D395_PLAVE</name>
<dbReference type="GO" id="GO:0004672">
    <property type="term" value="F:protein kinase activity"/>
    <property type="evidence" value="ECO:0007669"/>
    <property type="project" value="InterPro"/>
</dbReference>
<evidence type="ECO:0000259" key="3">
    <source>
        <dbReference type="SMART" id="SM00220"/>
    </source>
</evidence>
<dbReference type="InterPro" id="IPR011009">
    <property type="entry name" value="Kinase-like_dom_sf"/>
</dbReference>
<evidence type="ECO:0000256" key="1">
    <source>
        <dbReference type="SAM" id="MobiDB-lite"/>
    </source>
</evidence>
<dbReference type="EMBL" id="JACHJJ010000003">
    <property type="protein sequence ID" value="MBB5961966.1"/>
    <property type="molecule type" value="Genomic_DNA"/>
</dbReference>
<keyword evidence="2" id="KW-0472">Membrane</keyword>
<protein>
    <recommendedName>
        <fullName evidence="3">Protein kinase domain-containing protein</fullName>
    </recommendedName>
</protein>
<proteinExistence type="predicted"/>
<dbReference type="InterPro" id="IPR000719">
    <property type="entry name" value="Prot_kinase_dom"/>
</dbReference>
<keyword evidence="5" id="KW-1185">Reference proteome</keyword>
<evidence type="ECO:0000313" key="4">
    <source>
        <dbReference type="EMBL" id="MBB5961966.1"/>
    </source>
</evidence>
<dbReference type="SUPFAM" id="SSF56112">
    <property type="entry name" value="Protein kinase-like (PK-like)"/>
    <property type="match status" value="1"/>
</dbReference>
<comment type="caution">
    <text evidence="4">The sequence shown here is derived from an EMBL/GenBank/DDBJ whole genome shotgun (WGS) entry which is preliminary data.</text>
</comment>
<dbReference type="RefSeq" id="WP_184939177.1">
    <property type="nucleotide sequence ID" value="NZ_BAAAWZ010000001.1"/>
</dbReference>
<feature type="region of interest" description="Disordered" evidence="1">
    <location>
        <begin position="174"/>
        <end position="205"/>
    </location>
</feature>
<gene>
    <name evidence="4" type="ORF">FHS22_001225</name>
</gene>
<dbReference type="Proteomes" id="UP000562352">
    <property type="component" value="Unassembled WGS sequence"/>
</dbReference>
<organism evidence="4 5">
    <name type="scientific">Planomonospora venezuelensis</name>
    <dbReference type="NCBI Taxonomy" id="1999"/>
    <lineage>
        <taxon>Bacteria</taxon>
        <taxon>Bacillati</taxon>
        <taxon>Actinomycetota</taxon>
        <taxon>Actinomycetes</taxon>
        <taxon>Streptosporangiales</taxon>
        <taxon>Streptosporangiaceae</taxon>
        <taxon>Planomonospora</taxon>
    </lineage>
</organism>
<reference evidence="4 5" key="1">
    <citation type="submission" date="2020-08" db="EMBL/GenBank/DDBJ databases">
        <title>Genomic Encyclopedia of Type Strains, Phase III (KMG-III): the genomes of soil and plant-associated and newly described type strains.</title>
        <authorList>
            <person name="Whitman W."/>
        </authorList>
    </citation>
    <scope>NUCLEOTIDE SEQUENCE [LARGE SCALE GENOMIC DNA]</scope>
    <source>
        <strain evidence="4 5">CECT 3303</strain>
    </source>
</reference>
<feature type="domain" description="Protein kinase" evidence="3">
    <location>
        <begin position="11"/>
        <end position="225"/>
    </location>
</feature>